<name>X1M5N6_9ZZZZ</name>
<reference evidence="1" key="1">
    <citation type="journal article" date="2014" name="Front. Microbiol.">
        <title>High frequency of phylogenetically diverse reductive dehalogenase-homologous genes in deep subseafloor sedimentary metagenomes.</title>
        <authorList>
            <person name="Kawai M."/>
            <person name="Futagami T."/>
            <person name="Toyoda A."/>
            <person name="Takaki Y."/>
            <person name="Nishi S."/>
            <person name="Hori S."/>
            <person name="Arai W."/>
            <person name="Tsubouchi T."/>
            <person name="Morono Y."/>
            <person name="Uchiyama I."/>
            <person name="Ito T."/>
            <person name="Fujiyama A."/>
            <person name="Inagaki F."/>
            <person name="Takami H."/>
        </authorList>
    </citation>
    <scope>NUCLEOTIDE SEQUENCE</scope>
    <source>
        <strain evidence="1">Expedition CK06-06</strain>
    </source>
</reference>
<gene>
    <name evidence="1" type="ORF">S06H3_24667</name>
</gene>
<organism evidence="1">
    <name type="scientific">marine sediment metagenome</name>
    <dbReference type="NCBI Taxonomy" id="412755"/>
    <lineage>
        <taxon>unclassified sequences</taxon>
        <taxon>metagenomes</taxon>
        <taxon>ecological metagenomes</taxon>
    </lineage>
</organism>
<dbReference type="AlphaFoldDB" id="X1M5N6"/>
<protein>
    <submittedName>
        <fullName evidence="1">Uncharacterized protein</fullName>
    </submittedName>
</protein>
<proteinExistence type="predicted"/>
<sequence length="69" mass="8187">MNKPVCPNCGWGSRVKYLRREKKMFCEHCSYKGKKEQFYGKKTVNQITIETRSIIEDIKRIDSKNLDNT</sequence>
<evidence type="ECO:0000313" key="1">
    <source>
        <dbReference type="EMBL" id="GAI26638.1"/>
    </source>
</evidence>
<comment type="caution">
    <text evidence="1">The sequence shown here is derived from an EMBL/GenBank/DDBJ whole genome shotgun (WGS) entry which is preliminary data.</text>
</comment>
<dbReference type="EMBL" id="BARV01013830">
    <property type="protein sequence ID" value="GAI26638.1"/>
    <property type="molecule type" value="Genomic_DNA"/>
</dbReference>
<accession>X1M5N6</accession>